<dbReference type="AlphaFoldDB" id="A6J8C3"/>
<sequence>MAEATVMSRVTVPLLCDAVSVRVCSPQ</sequence>
<evidence type="ECO:0000313" key="1">
    <source>
        <dbReference type="EMBL" id="EDM08311.1"/>
    </source>
</evidence>
<reference evidence="1 2" key="2">
    <citation type="submission" date="2005-09" db="EMBL/GenBank/DDBJ databases">
        <authorList>
            <person name="Mural R.J."/>
            <person name="Li P.W."/>
            <person name="Adams M.D."/>
            <person name="Amanatides P.G."/>
            <person name="Baden-Tillson H."/>
            <person name="Barnstead M."/>
            <person name="Chin S.H."/>
            <person name="Dew I."/>
            <person name="Evans C.A."/>
            <person name="Ferriera S."/>
            <person name="Flanigan M."/>
            <person name="Fosler C."/>
            <person name="Glodek A."/>
            <person name="Gu Z."/>
            <person name="Holt R.A."/>
            <person name="Jennings D."/>
            <person name="Kraft C.L."/>
            <person name="Lu F."/>
            <person name="Nguyen T."/>
            <person name="Nusskern D.R."/>
            <person name="Pfannkoch C.M."/>
            <person name="Sitter C."/>
            <person name="Sutton G.G."/>
            <person name="Venter J.C."/>
            <person name="Wang Z."/>
            <person name="Woodage T."/>
            <person name="Zheng X.H."/>
            <person name="Zhong F."/>
        </authorList>
    </citation>
    <scope>NUCLEOTIDE SEQUENCE [LARGE SCALE GENOMIC DNA]</scope>
    <source>
        <strain evidence="1">BN</strain>
        <strain evidence="2">BN, Sprague-Dawley</strain>
    </source>
</reference>
<protein>
    <submittedName>
        <fullName evidence="1">Adaptor-related protein complex 2, sigma 1 subunit, isoform CRA_b</fullName>
    </submittedName>
</protein>
<organism evidence="1 2">
    <name type="scientific">Rattus norvegicus</name>
    <name type="common">Rat</name>
    <dbReference type="NCBI Taxonomy" id="10116"/>
    <lineage>
        <taxon>Eukaryota</taxon>
        <taxon>Metazoa</taxon>
        <taxon>Chordata</taxon>
        <taxon>Craniata</taxon>
        <taxon>Vertebrata</taxon>
        <taxon>Euteleostomi</taxon>
        <taxon>Mammalia</taxon>
        <taxon>Eutheria</taxon>
        <taxon>Euarchontoglires</taxon>
        <taxon>Glires</taxon>
        <taxon>Rodentia</taxon>
        <taxon>Myomorpha</taxon>
        <taxon>Muroidea</taxon>
        <taxon>Muridae</taxon>
        <taxon>Murinae</taxon>
        <taxon>Rattus</taxon>
    </lineage>
</organism>
<dbReference type="Proteomes" id="UP000234681">
    <property type="component" value="Chromosome 1"/>
</dbReference>
<accession>A6J8C3</accession>
<gene>
    <name evidence="1 3" type="primary">Ap2s1</name>
    <name evidence="1" type="ORF">rCG_54554</name>
</gene>
<proteinExistence type="predicted"/>
<dbReference type="RGD" id="620188">
    <property type="gene designation" value="Ap2s1"/>
</dbReference>
<dbReference type="EMBL" id="CH473979">
    <property type="protein sequence ID" value="EDM08314.1"/>
    <property type="molecule type" value="Genomic_DNA"/>
</dbReference>
<name>A6J8C3_RAT</name>
<dbReference type="EMBL" id="CH473979">
    <property type="protein sequence ID" value="EDM08311.1"/>
    <property type="molecule type" value="Genomic_DNA"/>
</dbReference>
<evidence type="ECO:0000313" key="3">
    <source>
        <dbReference type="RGD" id="620188"/>
    </source>
</evidence>
<evidence type="ECO:0000313" key="2">
    <source>
        <dbReference type="Proteomes" id="UP000234681"/>
    </source>
</evidence>
<reference evidence="1" key="1">
    <citation type="journal article" date="2005" name="Genome Res.">
        <title>Gene and alternative splicing annotation with AIR.</title>
        <authorList>
            <person name="Florea L."/>
            <person name="Di Francesco V."/>
            <person name="Miller J."/>
            <person name="Turner R."/>
            <person name="Yao A."/>
            <person name="Harris M."/>
            <person name="Walenz B."/>
            <person name="Mobarry C."/>
            <person name="Merkulov G.V."/>
            <person name="Charlab R."/>
            <person name="Dew I."/>
            <person name="Deng Z."/>
            <person name="Istrail S."/>
            <person name="Li P."/>
            <person name="Sutton G."/>
        </authorList>
    </citation>
    <scope>NUCLEOTIDE SEQUENCE</scope>
    <source>
        <strain evidence="1">BN</strain>
    </source>
</reference>